<evidence type="ECO:0000313" key="3">
    <source>
        <dbReference type="EMBL" id="SVC95577.1"/>
    </source>
</evidence>
<sequence>MTFSFTESESYLYTSESVTEGHPDKLCDQISDAILDAFITQDPNARVACEVSTTTGLVVVMGEVTINKGYVDVPEVVRNTIRKVGYTDPTYGFDYKSTGVLVSIDKQSEDIGVAVDASLETREQENKSVDPLDTLGAGDQGMMVGFACNETPEL</sequence>
<dbReference type="GO" id="GO:0006556">
    <property type="term" value="P:S-adenosylmethionine biosynthetic process"/>
    <property type="evidence" value="ECO:0007669"/>
    <property type="project" value="InterPro"/>
</dbReference>
<protein>
    <recommendedName>
        <fullName evidence="2">S-adenosylmethionine synthetase N-terminal domain-containing protein</fullName>
    </recommendedName>
</protein>
<dbReference type="PANTHER" id="PTHR11964">
    <property type="entry name" value="S-ADENOSYLMETHIONINE SYNTHETASE"/>
    <property type="match status" value="1"/>
</dbReference>
<dbReference type="GO" id="GO:0004478">
    <property type="term" value="F:methionine adenosyltransferase activity"/>
    <property type="evidence" value="ECO:0007669"/>
    <property type="project" value="InterPro"/>
</dbReference>
<dbReference type="Pfam" id="PF00438">
    <property type="entry name" value="S-AdoMet_synt_N"/>
    <property type="match status" value="1"/>
</dbReference>
<dbReference type="InterPro" id="IPR022631">
    <property type="entry name" value="ADOMET_SYNTHASE_CS"/>
</dbReference>
<organism evidence="3">
    <name type="scientific">marine metagenome</name>
    <dbReference type="NCBI Taxonomy" id="408172"/>
    <lineage>
        <taxon>unclassified sequences</taxon>
        <taxon>metagenomes</taxon>
        <taxon>ecological metagenomes</taxon>
    </lineage>
</organism>
<dbReference type="SUPFAM" id="SSF55973">
    <property type="entry name" value="S-adenosylmethionine synthetase"/>
    <property type="match status" value="2"/>
</dbReference>
<dbReference type="PROSITE" id="PS00376">
    <property type="entry name" value="ADOMET_SYNTHASE_1"/>
    <property type="match status" value="1"/>
</dbReference>
<dbReference type="InterPro" id="IPR002133">
    <property type="entry name" value="S-AdoMet_synthetase"/>
</dbReference>
<feature type="domain" description="S-adenosylmethionine synthetase N-terminal" evidence="2">
    <location>
        <begin position="11"/>
        <end position="108"/>
    </location>
</feature>
<dbReference type="Gene3D" id="3.30.300.10">
    <property type="match status" value="2"/>
</dbReference>
<feature type="non-terminal residue" evidence="3">
    <location>
        <position position="154"/>
    </location>
</feature>
<dbReference type="InterPro" id="IPR022636">
    <property type="entry name" value="S-AdoMet_synthetase_sfam"/>
</dbReference>
<dbReference type="EMBL" id="UINC01120842">
    <property type="protein sequence ID" value="SVC95577.1"/>
    <property type="molecule type" value="Genomic_DNA"/>
</dbReference>
<keyword evidence="1" id="KW-0479">Metal-binding</keyword>
<name>A0A382REK3_9ZZZZ</name>
<dbReference type="AlphaFoldDB" id="A0A382REK3"/>
<dbReference type="GO" id="GO:0046872">
    <property type="term" value="F:metal ion binding"/>
    <property type="evidence" value="ECO:0007669"/>
    <property type="project" value="UniProtKB-KW"/>
</dbReference>
<proteinExistence type="predicted"/>
<dbReference type="GO" id="GO:0005524">
    <property type="term" value="F:ATP binding"/>
    <property type="evidence" value="ECO:0007669"/>
    <property type="project" value="InterPro"/>
</dbReference>
<gene>
    <name evidence="3" type="ORF">METZ01_LOCUS348431</name>
</gene>
<evidence type="ECO:0000259" key="2">
    <source>
        <dbReference type="Pfam" id="PF00438"/>
    </source>
</evidence>
<dbReference type="InterPro" id="IPR022628">
    <property type="entry name" value="S-AdoMet_synt_N"/>
</dbReference>
<reference evidence="3" key="1">
    <citation type="submission" date="2018-05" db="EMBL/GenBank/DDBJ databases">
        <authorList>
            <person name="Lanie J.A."/>
            <person name="Ng W.-L."/>
            <person name="Kazmierczak K.M."/>
            <person name="Andrzejewski T.M."/>
            <person name="Davidsen T.M."/>
            <person name="Wayne K.J."/>
            <person name="Tettelin H."/>
            <person name="Glass J.I."/>
            <person name="Rusch D."/>
            <person name="Podicherti R."/>
            <person name="Tsui H.-C.T."/>
            <person name="Winkler M.E."/>
        </authorList>
    </citation>
    <scope>NUCLEOTIDE SEQUENCE</scope>
</reference>
<accession>A0A382REK3</accession>
<evidence type="ECO:0000256" key="1">
    <source>
        <dbReference type="ARBA" id="ARBA00022723"/>
    </source>
</evidence>